<accession>A0A2W0H2Y7</accession>
<comment type="caution">
    <text evidence="25">The sequence shown here is derived from an EMBL/GenBank/DDBJ whole genome shotgun (WGS) entry which is preliminary data.</text>
</comment>
<dbReference type="OrthoDB" id="9795828at2"/>
<evidence type="ECO:0000256" key="10">
    <source>
        <dbReference type="ARBA" id="ARBA00022692"/>
    </source>
</evidence>
<evidence type="ECO:0000256" key="14">
    <source>
        <dbReference type="ARBA" id="ARBA00022840"/>
    </source>
</evidence>
<dbReference type="PRINTS" id="PR00344">
    <property type="entry name" value="BCTRLSENSOR"/>
</dbReference>
<keyword evidence="17 21" id="KW-0902">Two-component regulatory system</keyword>
<evidence type="ECO:0000313" key="26">
    <source>
        <dbReference type="Proteomes" id="UP000248066"/>
    </source>
</evidence>
<evidence type="ECO:0000256" key="9">
    <source>
        <dbReference type="ARBA" id="ARBA00022679"/>
    </source>
</evidence>
<evidence type="ECO:0000256" key="19">
    <source>
        <dbReference type="ARBA" id="ARBA00023136"/>
    </source>
</evidence>
<evidence type="ECO:0000256" key="23">
    <source>
        <dbReference type="SAM" id="Phobius"/>
    </source>
</evidence>
<dbReference type="GO" id="GO:0046872">
    <property type="term" value="F:metal ion binding"/>
    <property type="evidence" value="ECO:0007669"/>
    <property type="project" value="UniProtKB-KW"/>
</dbReference>
<dbReference type="GO" id="GO:0046983">
    <property type="term" value="F:protein dimerization activity"/>
    <property type="evidence" value="ECO:0007669"/>
    <property type="project" value="InterPro"/>
</dbReference>
<keyword evidence="14 21" id="KW-0067">ATP-binding</keyword>
<keyword evidence="22" id="KW-0175">Coiled coil</keyword>
<comment type="cofactor">
    <cofactor evidence="2">
        <name>[4Fe-4S] cluster</name>
        <dbReference type="ChEBI" id="CHEBI:49883"/>
    </cofactor>
</comment>
<dbReference type="EC" id="2.7.13.3" evidence="21"/>
<protein>
    <recommendedName>
        <fullName evidence="21">Sensor histidine kinase</fullName>
        <ecNumber evidence="21">2.7.13.3</ecNumber>
    </recommendedName>
</protein>
<evidence type="ECO:0000259" key="24">
    <source>
        <dbReference type="PROSITE" id="PS50109"/>
    </source>
</evidence>
<feature type="transmembrane region" description="Helical" evidence="23">
    <location>
        <begin position="48"/>
        <end position="70"/>
    </location>
</feature>
<evidence type="ECO:0000256" key="1">
    <source>
        <dbReference type="ARBA" id="ARBA00000085"/>
    </source>
</evidence>
<keyword evidence="15 23" id="KW-1133">Transmembrane helix</keyword>
<evidence type="ECO:0000256" key="20">
    <source>
        <dbReference type="ARBA" id="ARBA00024827"/>
    </source>
</evidence>
<evidence type="ECO:0000256" key="6">
    <source>
        <dbReference type="ARBA" id="ARBA00022485"/>
    </source>
</evidence>
<proteinExistence type="predicted"/>
<evidence type="ECO:0000256" key="5">
    <source>
        <dbReference type="ARBA" id="ARBA00022475"/>
    </source>
</evidence>
<dbReference type="SUPFAM" id="SSF55874">
    <property type="entry name" value="ATPase domain of HSP90 chaperone/DNA topoisomerase II/histidine kinase"/>
    <property type="match status" value="1"/>
</dbReference>
<evidence type="ECO:0000256" key="22">
    <source>
        <dbReference type="SAM" id="Coils"/>
    </source>
</evidence>
<dbReference type="InterPro" id="IPR003594">
    <property type="entry name" value="HATPase_dom"/>
</dbReference>
<keyword evidence="8" id="KW-0597">Phosphoprotein</keyword>
<keyword evidence="26" id="KW-1185">Reference proteome</keyword>
<evidence type="ECO:0000256" key="3">
    <source>
        <dbReference type="ARBA" id="ARBA00004496"/>
    </source>
</evidence>
<evidence type="ECO:0000256" key="13">
    <source>
        <dbReference type="ARBA" id="ARBA00022777"/>
    </source>
</evidence>
<dbReference type="EMBL" id="PDOF01000004">
    <property type="protein sequence ID" value="PYZ95577.1"/>
    <property type="molecule type" value="Genomic_DNA"/>
</dbReference>
<dbReference type="Pfam" id="PF07730">
    <property type="entry name" value="HisKA_3"/>
    <property type="match status" value="1"/>
</dbReference>
<keyword evidence="19 21" id="KW-0472">Membrane</keyword>
<dbReference type="Gene3D" id="3.30.565.10">
    <property type="entry name" value="Histidine kinase-like ATPase, C-terminal domain"/>
    <property type="match status" value="1"/>
</dbReference>
<comment type="subcellular location">
    <subcellularLocation>
        <location evidence="4 21">Cell membrane</location>
        <topology evidence="4 21">Multi-pass membrane protein</topology>
    </subcellularLocation>
    <subcellularLocation>
        <location evidence="3">Cytoplasm</location>
    </subcellularLocation>
</comment>
<comment type="catalytic activity">
    <reaction evidence="1 21">
        <text>ATP + protein L-histidine = ADP + protein N-phospho-L-histidine.</text>
        <dbReference type="EC" id="2.7.13.3"/>
    </reaction>
</comment>
<dbReference type="PANTHER" id="PTHR24421">
    <property type="entry name" value="NITRATE/NITRITE SENSOR PROTEIN NARX-RELATED"/>
    <property type="match status" value="1"/>
</dbReference>
<dbReference type="InterPro" id="IPR011712">
    <property type="entry name" value="Sig_transdc_His_kin_sub3_dim/P"/>
</dbReference>
<dbReference type="RefSeq" id="WP_110521701.1">
    <property type="nucleotide sequence ID" value="NZ_PDOF01000004.1"/>
</dbReference>
<gene>
    <name evidence="25" type="ORF">CR205_18795</name>
</gene>
<evidence type="ECO:0000256" key="12">
    <source>
        <dbReference type="ARBA" id="ARBA00022741"/>
    </source>
</evidence>
<dbReference type="InterPro" id="IPR050482">
    <property type="entry name" value="Sensor_HK_TwoCompSys"/>
</dbReference>
<dbReference type="AlphaFoldDB" id="A0A2W0H2Y7"/>
<dbReference type="CDD" id="cd16917">
    <property type="entry name" value="HATPase_UhpB-NarQ-NarX-like"/>
    <property type="match status" value="1"/>
</dbReference>
<comment type="function">
    <text evidence="20">Member of the two-component regulatory system NreB/NreC involved in the control of dissimilatory nitrate/nitrite reduction in response to oxygen. NreB functions as a direct oxygen sensor histidine kinase which is autophosphorylated, in the absence of oxygen, probably at the conserved histidine residue, and transfers its phosphate group probably to a conserved aspartate residue of NreC. NreB/NreC activates the expression of the nitrate (narGHJI) and nitrite (nir) reductase operons, as well as the putative nitrate transporter gene narT.</text>
</comment>
<reference evidence="25 26" key="1">
    <citation type="submission" date="2017-10" db="EMBL/GenBank/DDBJ databases">
        <title>Bacillus sp. nov., a halophilic bacterium isolated from a Yangshapao Lake.</title>
        <authorList>
            <person name="Wang H."/>
        </authorList>
    </citation>
    <scope>NUCLEOTIDE SEQUENCE [LARGE SCALE GENOMIC DNA]</scope>
    <source>
        <strain evidence="25 26">YSP-3</strain>
    </source>
</reference>
<dbReference type="SMART" id="SM00387">
    <property type="entry name" value="HATPase_c"/>
    <property type="match status" value="1"/>
</dbReference>
<name>A0A2W0H2Y7_9BACI</name>
<dbReference type="InterPro" id="IPR005467">
    <property type="entry name" value="His_kinase_dom"/>
</dbReference>
<keyword evidence="6" id="KW-0004">4Fe-4S</keyword>
<evidence type="ECO:0000256" key="2">
    <source>
        <dbReference type="ARBA" id="ARBA00001966"/>
    </source>
</evidence>
<keyword evidence="5 21" id="KW-1003">Cell membrane</keyword>
<evidence type="ECO:0000256" key="11">
    <source>
        <dbReference type="ARBA" id="ARBA00022723"/>
    </source>
</evidence>
<dbReference type="Gene3D" id="1.20.5.1930">
    <property type="match status" value="1"/>
</dbReference>
<dbReference type="GO" id="GO:0005886">
    <property type="term" value="C:plasma membrane"/>
    <property type="evidence" value="ECO:0007669"/>
    <property type="project" value="UniProtKB-SubCell"/>
</dbReference>
<dbReference type="InterPro" id="IPR017202">
    <property type="entry name" value="LiaS/VraS"/>
</dbReference>
<feature type="domain" description="Histidine kinase" evidence="24">
    <location>
        <begin position="148"/>
        <end position="342"/>
    </location>
</feature>
<dbReference type="InterPro" id="IPR036890">
    <property type="entry name" value="HATPase_C_sf"/>
</dbReference>
<keyword evidence="9 21" id="KW-0808">Transferase</keyword>
<feature type="coiled-coil region" evidence="22">
    <location>
        <begin position="102"/>
        <end position="129"/>
    </location>
</feature>
<evidence type="ECO:0000256" key="8">
    <source>
        <dbReference type="ARBA" id="ARBA00022553"/>
    </source>
</evidence>
<keyword evidence="13 21" id="KW-0418">Kinase</keyword>
<dbReference type="PANTHER" id="PTHR24421:SF37">
    <property type="entry name" value="SENSOR HISTIDINE KINASE NARS"/>
    <property type="match status" value="1"/>
</dbReference>
<evidence type="ECO:0000256" key="4">
    <source>
        <dbReference type="ARBA" id="ARBA00004651"/>
    </source>
</evidence>
<evidence type="ECO:0000256" key="18">
    <source>
        <dbReference type="ARBA" id="ARBA00023014"/>
    </source>
</evidence>
<dbReference type="Proteomes" id="UP000248066">
    <property type="component" value="Unassembled WGS sequence"/>
</dbReference>
<keyword evidence="12 21" id="KW-0547">Nucleotide-binding</keyword>
<sequence>MNVMFRTGLITFTAAMVFSLVVSVTIFFSFPLESWSMLWEQRVFDLPFIYFLLTVTVLAGITAGLLAGSYSKNKLTAIRNQVEAVSKGKKRTGLEEEPLLELKEIEKSLTALEHKIAEQTKTAQRLVTEHASERERSLQEVVAEERTRLARELHDSVSQQLFAASMMMATINETRPPEDDTMKKQLAMVGRMIEQSQLEMRALLLHLRPVALKNKTLEEGVKELLSELKEKVPLKIQVKAEPLELEKGVEDHLFRILQEAVSNILRHAKADKMTVLCVSRDDYVILRVTDNGIGFDVDKAAEKSSYGLTNMKERAEAIGGDLKIVSVAGEGSYYEVKVPYAKGGERK</sequence>
<keyword evidence="7" id="KW-0963">Cytoplasm</keyword>
<feature type="transmembrane region" description="Helical" evidence="23">
    <location>
        <begin position="7"/>
        <end position="28"/>
    </location>
</feature>
<evidence type="ECO:0000256" key="15">
    <source>
        <dbReference type="ARBA" id="ARBA00022989"/>
    </source>
</evidence>
<dbReference type="Pfam" id="PF02518">
    <property type="entry name" value="HATPase_c"/>
    <property type="match status" value="1"/>
</dbReference>
<keyword evidence="16" id="KW-0408">Iron</keyword>
<evidence type="ECO:0000256" key="17">
    <source>
        <dbReference type="ARBA" id="ARBA00023012"/>
    </source>
</evidence>
<keyword evidence="18" id="KW-0411">Iron-sulfur</keyword>
<organism evidence="25 26">
    <name type="scientific">Alteribacter lacisalsi</name>
    <dbReference type="NCBI Taxonomy" id="2045244"/>
    <lineage>
        <taxon>Bacteria</taxon>
        <taxon>Bacillati</taxon>
        <taxon>Bacillota</taxon>
        <taxon>Bacilli</taxon>
        <taxon>Bacillales</taxon>
        <taxon>Bacillaceae</taxon>
        <taxon>Alteribacter</taxon>
    </lineage>
</organism>
<evidence type="ECO:0000256" key="7">
    <source>
        <dbReference type="ARBA" id="ARBA00022490"/>
    </source>
</evidence>
<dbReference type="InterPro" id="IPR004358">
    <property type="entry name" value="Sig_transdc_His_kin-like_C"/>
</dbReference>
<keyword evidence="10 23" id="KW-0812">Transmembrane</keyword>
<evidence type="ECO:0000313" key="25">
    <source>
        <dbReference type="EMBL" id="PYZ95577.1"/>
    </source>
</evidence>
<dbReference type="GO" id="GO:0000155">
    <property type="term" value="F:phosphorelay sensor kinase activity"/>
    <property type="evidence" value="ECO:0007669"/>
    <property type="project" value="UniProtKB-UniRule"/>
</dbReference>
<evidence type="ECO:0000256" key="16">
    <source>
        <dbReference type="ARBA" id="ARBA00023004"/>
    </source>
</evidence>
<dbReference type="PIRSF" id="PIRSF037431">
    <property type="entry name" value="STHK_LiaS"/>
    <property type="match status" value="1"/>
</dbReference>
<dbReference type="GO" id="GO:0051539">
    <property type="term" value="F:4 iron, 4 sulfur cluster binding"/>
    <property type="evidence" value="ECO:0007669"/>
    <property type="project" value="UniProtKB-KW"/>
</dbReference>
<dbReference type="PROSITE" id="PS50109">
    <property type="entry name" value="HIS_KIN"/>
    <property type="match status" value="1"/>
</dbReference>
<evidence type="ECO:0000256" key="21">
    <source>
        <dbReference type="PIRNR" id="PIRNR037431"/>
    </source>
</evidence>
<dbReference type="GO" id="GO:0005737">
    <property type="term" value="C:cytoplasm"/>
    <property type="evidence" value="ECO:0007669"/>
    <property type="project" value="UniProtKB-SubCell"/>
</dbReference>
<keyword evidence="11" id="KW-0479">Metal-binding</keyword>
<dbReference type="GO" id="GO:0005524">
    <property type="term" value="F:ATP binding"/>
    <property type="evidence" value="ECO:0007669"/>
    <property type="project" value="UniProtKB-UniRule"/>
</dbReference>